<evidence type="ECO:0000313" key="6">
    <source>
        <dbReference type="Proteomes" id="UP000248806"/>
    </source>
</evidence>
<keyword evidence="3" id="KW-0378">Hydrolase</keyword>
<evidence type="ECO:0000313" key="5">
    <source>
        <dbReference type="EMBL" id="PZW33014.1"/>
    </source>
</evidence>
<sequence>MERMELMVSSFTARLIQQISAHFEDDLQAWSRFSACTQDSWLPLLTTELKRCGFTFPLVPEASSIVYAELQANAPCTLLFYNHVPAFAPARWQLLSLFLWLRVFSLYTKLGRMSPVNVKWLLDSSTIADDTHLLQALEKLPQLIKADICLTDDTAGIGRLAGEAPLLATGLKGLLCVELHVQTGVRSLPSMHGAIAPNAAWRLLWALNRLKDEREDIQLDGFYETLEDLFVDDVARLPDRAVWFSRHWGVESLLGGLQGFQANYAHVLTPTCTINRISSGDGQALTIPAQAEATLDFHLVPGQKPAVVLEALQQHFKTEGFAEVEVSPLAQVQPCFTTPSHHLIERLRHATTLAYARETCVLPLALECKPIATLCALHTLPLACTALRIGEGEVSSAEMQAAMRQLVYFMESLV</sequence>
<organism evidence="5 6">
    <name type="scientific">Thermosporothrix hazakensis</name>
    <dbReference type="NCBI Taxonomy" id="644383"/>
    <lineage>
        <taxon>Bacteria</taxon>
        <taxon>Bacillati</taxon>
        <taxon>Chloroflexota</taxon>
        <taxon>Ktedonobacteria</taxon>
        <taxon>Ktedonobacterales</taxon>
        <taxon>Thermosporotrichaceae</taxon>
        <taxon>Thermosporothrix</taxon>
    </lineage>
</organism>
<comment type="caution">
    <text evidence="5">The sequence shown here is derived from an EMBL/GenBank/DDBJ whole genome shotgun (WGS) entry which is preliminary data.</text>
</comment>
<feature type="domain" description="Peptidase M20 dimerisation" evidence="4">
    <location>
        <begin position="169"/>
        <end position="319"/>
    </location>
</feature>
<dbReference type="EMBL" id="QKUF01000003">
    <property type="protein sequence ID" value="PZW33014.1"/>
    <property type="molecule type" value="Genomic_DNA"/>
</dbReference>
<dbReference type="InterPro" id="IPR051458">
    <property type="entry name" value="Cyt/Met_Dipeptidase"/>
</dbReference>
<dbReference type="GO" id="GO:0046872">
    <property type="term" value="F:metal ion binding"/>
    <property type="evidence" value="ECO:0007669"/>
    <property type="project" value="UniProtKB-KW"/>
</dbReference>
<evidence type="ECO:0000256" key="2">
    <source>
        <dbReference type="ARBA" id="ARBA00022723"/>
    </source>
</evidence>
<dbReference type="OrthoDB" id="149356at2"/>
<dbReference type="GO" id="GO:0006508">
    <property type="term" value="P:proteolysis"/>
    <property type="evidence" value="ECO:0007669"/>
    <property type="project" value="UniProtKB-KW"/>
</dbReference>
<keyword evidence="1" id="KW-0645">Protease</keyword>
<dbReference type="AlphaFoldDB" id="A0A326UE45"/>
<gene>
    <name evidence="5" type="ORF">EI42_01564</name>
</gene>
<protein>
    <submittedName>
        <fullName evidence="5">Peptidase-like protein</fullName>
    </submittedName>
</protein>
<proteinExistence type="predicted"/>
<keyword evidence="2" id="KW-0479">Metal-binding</keyword>
<evidence type="ECO:0000256" key="1">
    <source>
        <dbReference type="ARBA" id="ARBA00022670"/>
    </source>
</evidence>
<dbReference type="PANTHER" id="PTHR43270">
    <property type="entry name" value="BETA-ALA-HIS DIPEPTIDASE"/>
    <property type="match status" value="1"/>
</dbReference>
<accession>A0A326UE45</accession>
<keyword evidence="6" id="KW-1185">Reference proteome</keyword>
<evidence type="ECO:0000259" key="4">
    <source>
        <dbReference type="Pfam" id="PF07687"/>
    </source>
</evidence>
<dbReference type="Proteomes" id="UP000248806">
    <property type="component" value="Unassembled WGS sequence"/>
</dbReference>
<dbReference type="InterPro" id="IPR011650">
    <property type="entry name" value="Peptidase_M20_dimer"/>
</dbReference>
<dbReference type="Pfam" id="PF07687">
    <property type="entry name" value="M20_dimer"/>
    <property type="match status" value="1"/>
</dbReference>
<evidence type="ECO:0000256" key="3">
    <source>
        <dbReference type="ARBA" id="ARBA00022801"/>
    </source>
</evidence>
<dbReference type="GO" id="GO:0009089">
    <property type="term" value="P:lysine biosynthetic process via diaminopimelate"/>
    <property type="evidence" value="ECO:0007669"/>
    <property type="project" value="TreeGrafter"/>
</dbReference>
<name>A0A326UE45_THEHA</name>
<dbReference type="GO" id="GO:0009014">
    <property type="term" value="F:succinyl-diaminopimelate desuccinylase activity"/>
    <property type="evidence" value="ECO:0007669"/>
    <property type="project" value="TreeGrafter"/>
</dbReference>
<dbReference type="PANTHER" id="PTHR43270:SF8">
    <property type="entry name" value="DI- AND TRIPEPTIDASE DUG2-RELATED"/>
    <property type="match status" value="1"/>
</dbReference>
<reference evidence="5 6" key="1">
    <citation type="submission" date="2018-06" db="EMBL/GenBank/DDBJ databases">
        <title>Genomic Encyclopedia of Archaeal and Bacterial Type Strains, Phase II (KMG-II): from individual species to whole genera.</title>
        <authorList>
            <person name="Goeker M."/>
        </authorList>
    </citation>
    <scope>NUCLEOTIDE SEQUENCE [LARGE SCALE GENOMIC DNA]</scope>
    <source>
        <strain evidence="5 6">ATCC BAA-1881</strain>
    </source>
</reference>
<dbReference type="GO" id="GO:0008233">
    <property type="term" value="F:peptidase activity"/>
    <property type="evidence" value="ECO:0007669"/>
    <property type="project" value="UniProtKB-KW"/>
</dbReference>
<dbReference type="Gene3D" id="3.30.70.360">
    <property type="match status" value="1"/>
</dbReference>
<dbReference type="GO" id="GO:0005829">
    <property type="term" value="C:cytosol"/>
    <property type="evidence" value="ECO:0007669"/>
    <property type="project" value="TreeGrafter"/>
</dbReference>
<dbReference type="Gene3D" id="3.40.630.10">
    <property type="entry name" value="Zn peptidases"/>
    <property type="match status" value="1"/>
</dbReference>